<comment type="caution">
    <text evidence="2">The sequence shown here is derived from an EMBL/GenBank/DDBJ whole genome shotgun (WGS) entry which is preliminary data.</text>
</comment>
<dbReference type="Gene3D" id="3.80.10.10">
    <property type="entry name" value="Ribonuclease Inhibitor"/>
    <property type="match status" value="1"/>
</dbReference>
<dbReference type="SMART" id="SM00367">
    <property type="entry name" value="LRR_CC"/>
    <property type="match status" value="4"/>
</dbReference>
<dbReference type="AlphaFoldDB" id="A0AAW2J4B1"/>
<dbReference type="PANTHER" id="PTHR38926">
    <property type="entry name" value="F-BOX DOMAIN CONTAINING PROTEIN, EXPRESSED"/>
    <property type="match status" value="1"/>
</dbReference>
<protein>
    <submittedName>
        <fullName evidence="2">F-box protein SKIP1</fullName>
    </submittedName>
</protein>
<dbReference type="Gene3D" id="1.20.1280.50">
    <property type="match status" value="1"/>
</dbReference>
<dbReference type="InterPro" id="IPR001810">
    <property type="entry name" value="F-box_dom"/>
</dbReference>
<dbReference type="InterPro" id="IPR036047">
    <property type="entry name" value="F-box-like_dom_sf"/>
</dbReference>
<proteinExistence type="predicted"/>
<dbReference type="InterPro" id="IPR006553">
    <property type="entry name" value="Leu-rich_rpt_Cys-con_subtyp"/>
</dbReference>
<dbReference type="SUPFAM" id="SSF81383">
    <property type="entry name" value="F-box domain"/>
    <property type="match status" value="1"/>
</dbReference>
<sequence length="387" mass="43911">MDDEDNKDAAETERCAAADWAELTHECLINIFSRLSLQDRWRGAMRVCKGWHEVCKDPCLNSVLDLECHFDSTPELPRFWTPEFERKIDNMLESVVVWSAGSLTEIRVRHCSDRSLSLVAQRCPNLEVLSIKSSPHVTDAIMAEIASGCPKIKELNISYCYEISHKTLAIIGSHCPNIYMLKRNYELDGDSEAAAISKFMPHLLHLELRFPKLTAKGLTLISEACENLEYLDLSGCANVTSRDIATASSNLKKLKTIKKPNFYIPRSVFHTEGMVIGDCMISDFKRMCSEFDWTAGIRTKGQKDCEITKGWMMCVHLQEPYYRAGSSSYLSIYSDGAAKALICQLKFKSSELIQDQLQKSRNPSLKDYFCSKFNINSLGMHEYSFEA</sequence>
<name>A0AAW2J4B1_9LAMI</name>
<evidence type="ECO:0000313" key="2">
    <source>
        <dbReference type="EMBL" id="KAL0289257.1"/>
    </source>
</evidence>
<accession>A0AAW2J4B1</accession>
<organism evidence="2">
    <name type="scientific">Sesamum angustifolium</name>
    <dbReference type="NCBI Taxonomy" id="2727405"/>
    <lineage>
        <taxon>Eukaryota</taxon>
        <taxon>Viridiplantae</taxon>
        <taxon>Streptophyta</taxon>
        <taxon>Embryophyta</taxon>
        <taxon>Tracheophyta</taxon>
        <taxon>Spermatophyta</taxon>
        <taxon>Magnoliopsida</taxon>
        <taxon>eudicotyledons</taxon>
        <taxon>Gunneridae</taxon>
        <taxon>Pentapetalae</taxon>
        <taxon>asterids</taxon>
        <taxon>lamiids</taxon>
        <taxon>Lamiales</taxon>
        <taxon>Pedaliaceae</taxon>
        <taxon>Sesamum</taxon>
    </lineage>
</organism>
<dbReference type="EMBL" id="JACGWK010001408">
    <property type="protein sequence ID" value="KAL0289257.1"/>
    <property type="molecule type" value="Genomic_DNA"/>
</dbReference>
<dbReference type="SUPFAM" id="SSF52047">
    <property type="entry name" value="RNI-like"/>
    <property type="match status" value="1"/>
</dbReference>
<gene>
    <name evidence="2" type="ORF">Sangu_2621800</name>
</gene>
<dbReference type="Pfam" id="PF12937">
    <property type="entry name" value="F-box-like"/>
    <property type="match status" value="1"/>
</dbReference>
<evidence type="ECO:0000259" key="1">
    <source>
        <dbReference type="Pfam" id="PF12937"/>
    </source>
</evidence>
<reference evidence="2" key="2">
    <citation type="journal article" date="2024" name="Plant">
        <title>Genomic evolution and insights into agronomic trait innovations of Sesamum species.</title>
        <authorList>
            <person name="Miao H."/>
            <person name="Wang L."/>
            <person name="Qu L."/>
            <person name="Liu H."/>
            <person name="Sun Y."/>
            <person name="Le M."/>
            <person name="Wang Q."/>
            <person name="Wei S."/>
            <person name="Zheng Y."/>
            <person name="Lin W."/>
            <person name="Duan Y."/>
            <person name="Cao H."/>
            <person name="Xiong S."/>
            <person name="Wang X."/>
            <person name="Wei L."/>
            <person name="Li C."/>
            <person name="Ma Q."/>
            <person name="Ju M."/>
            <person name="Zhao R."/>
            <person name="Li G."/>
            <person name="Mu C."/>
            <person name="Tian Q."/>
            <person name="Mei H."/>
            <person name="Zhang T."/>
            <person name="Gao T."/>
            <person name="Zhang H."/>
        </authorList>
    </citation>
    <scope>NUCLEOTIDE SEQUENCE</scope>
    <source>
        <strain evidence="2">G01</strain>
    </source>
</reference>
<dbReference type="PANTHER" id="PTHR38926:SF5">
    <property type="entry name" value="F-BOX AND LEUCINE-RICH REPEAT PROTEIN 6"/>
    <property type="match status" value="1"/>
</dbReference>
<dbReference type="InterPro" id="IPR032675">
    <property type="entry name" value="LRR_dom_sf"/>
</dbReference>
<reference evidence="2" key="1">
    <citation type="submission" date="2020-06" db="EMBL/GenBank/DDBJ databases">
        <authorList>
            <person name="Li T."/>
            <person name="Hu X."/>
            <person name="Zhang T."/>
            <person name="Song X."/>
            <person name="Zhang H."/>
            <person name="Dai N."/>
            <person name="Sheng W."/>
            <person name="Hou X."/>
            <person name="Wei L."/>
        </authorList>
    </citation>
    <scope>NUCLEOTIDE SEQUENCE</scope>
    <source>
        <strain evidence="2">G01</strain>
        <tissue evidence="2">Leaf</tissue>
    </source>
</reference>
<feature type="domain" description="F-box" evidence="1">
    <location>
        <begin position="25"/>
        <end position="60"/>
    </location>
</feature>